<dbReference type="AlphaFoldDB" id="A0A177AWA6"/>
<dbReference type="Proteomes" id="UP000078046">
    <property type="component" value="Unassembled WGS sequence"/>
</dbReference>
<reference evidence="2 3" key="1">
    <citation type="submission" date="2016-04" db="EMBL/GenBank/DDBJ databases">
        <title>The genome of Intoshia linei affirms orthonectids as highly simplified spiralians.</title>
        <authorList>
            <person name="Mikhailov K.V."/>
            <person name="Slusarev G.S."/>
            <person name="Nikitin M.A."/>
            <person name="Logacheva M.D."/>
            <person name="Penin A."/>
            <person name="Aleoshin V."/>
            <person name="Panchin Y.V."/>
        </authorList>
    </citation>
    <scope>NUCLEOTIDE SEQUENCE [LARGE SCALE GENOMIC DNA]</scope>
    <source>
        <strain evidence="2">Intl2013</strain>
        <tissue evidence="2">Whole animal</tissue>
    </source>
</reference>
<dbReference type="PANTHER" id="PTHR16275:SF8">
    <property type="entry name" value="COILED-COIL DOMAIN-CONTAINING PROTEIN 40"/>
    <property type="match status" value="1"/>
</dbReference>
<dbReference type="PANTHER" id="PTHR16275">
    <property type="entry name" value="COILED-COIL DOMAIN-CONTAINING PROTEIN 40"/>
    <property type="match status" value="1"/>
</dbReference>
<gene>
    <name evidence="2" type="ORF">A3Q56_06152</name>
</gene>
<dbReference type="EMBL" id="LWCA01001030">
    <property type="protein sequence ID" value="OAF66120.1"/>
    <property type="molecule type" value="Genomic_DNA"/>
</dbReference>
<evidence type="ECO:0000256" key="1">
    <source>
        <dbReference type="SAM" id="Coils"/>
    </source>
</evidence>
<dbReference type="GO" id="GO:0005737">
    <property type="term" value="C:cytoplasm"/>
    <property type="evidence" value="ECO:0007669"/>
    <property type="project" value="TreeGrafter"/>
</dbReference>
<feature type="coiled-coil region" evidence="1">
    <location>
        <begin position="431"/>
        <end position="575"/>
    </location>
</feature>
<dbReference type="InterPro" id="IPR037386">
    <property type="entry name" value="CCDC40"/>
</dbReference>
<feature type="coiled-coil region" evidence="1">
    <location>
        <begin position="340"/>
        <end position="381"/>
    </location>
</feature>
<evidence type="ECO:0000313" key="3">
    <source>
        <dbReference type="Proteomes" id="UP000078046"/>
    </source>
</evidence>
<sequence>MENTDNENIIQFSPNTPQPTVNDSVEEIIVLDPDHPLLERFQKSLQAHIKSQLERVSTELWENQEELKRKKVGRENIALDLYRLQQELARKQVEIEKVHVEMNELNETECNAQELLGRLKISFKEKLKLEKSELDNVNTLQTQVESNDMKVFYLDLATTDLRSDIKIMRRATDKVTNDVDEVEIKKRNQDLYIDRIVKQINLLNEKNAVLETQIKAQQDLILENATFLTEANIEMETLNIDKKQVYQQWNNSLLGMKRRDNTLSLIVLSLNESRKVEKSYETEINYFTTAIKGEQNTNEKLTSILHNIECVEEKTKKNIEQCKTKFNVAVSDYSVYNNLLDKTETNLSQCAAEIKEKEKVLESLRKKIEIISNDKIKIEDDIHETLQNQFTTNKSYQYTTIQISKNNKLRREIEKRIAIVDNEIAKIDLNISEYESAQNQLNAKFEEYEKDLKKKTAILEKGVNKITQNNTLIERKQSNVDIYNKKLESLISKSDGCEIGPLEIEIHSLQKSIDEEDDEIDSLEQNWLRNQVELVLLYEHKQEISVKNENLRKQLIILERHKQRIENNIEAALKKGEKFLRTSRETRHKINSLNDGLSKNSSICNTLERGNILIESDFVAELRQEEKVSFEMQTKLSNLREMKESIVEYIVEAERQIMLWEKKTRLMKETRDTIDSDVGKGELHAMKADIHRMQVKLSSLSRKQEEFCKQLEKSVSRRDAIANRGAIQVAKLGNANYANPHSPQTVTFAQHNHKLTLTKRKIKEIITKISQSDYDMEECTKNENTVIEKLEDLESKLNNLNSNLCNVDNDVYNYTKQVNYKFSMLLLRQQSVKWYQRVISKNYKLIFANKDIVNQKNSNLTSLFAKITTLLNLSMEIGSSAYHDVKLIIDCIKI</sequence>
<feature type="coiled-coil region" evidence="1">
    <location>
        <begin position="776"/>
        <end position="803"/>
    </location>
</feature>
<keyword evidence="3" id="KW-1185">Reference proteome</keyword>
<name>A0A177AWA6_9BILA</name>
<accession>A0A177AWA6</accession>
<organism evidence="2 3">
    <name type="scientific">Intoshia linei</name>
    <dbReference type="NCBI Taxonomy" id="1819745"/>
    <lineage>
        <taxon>Eukaryota</taxon>
        <taxon>Metazoa</taxon>
        <taxon>Spiralia</taxon>
        <taxon>Lophotrochozoa</taxon>
        <taxon>Mesozoa</taxon>
        <taxon>Orthonectida</taxon>
        <taxon>Rhopaluridae</taxon>
        <taxon>Intoshia</taxon>
    </lineage>
</organism>
<protein>
    <submittedName>
        <fullName evidence="2">Coiled-coil domain-containing protein 40</fullName>
    </submittedName>
</protein>
<evidence type="ECO:0000313" key="2">
    <source>
        <dbReference type="EMBL" id="OAF66120.1"/>
    </source>
</evidence>
<feature type="coiled-coil region" evidence="1">
    <location>
        <begin position="193"/>
        <end position="248"/>
    </location>
</feature>
<dbReference type="OrthoDB" id="188741at2759"/>
<comment type="caution">
    <text evidence="2">The sequence shown here is derived from an EMBL/GenBank/DDBJ whole genome shotgun (WGS) entry which is preliminary data.</text>
</comment>
<keyword evidence="1" id="KW-0175">Coiled coil</keyword>
<proteinExistence type="predicted"/>
<dbReference type="GO" id="GO:0035082">
    <property type="term" value="P:axoneme assembly"/>
    <property type="evidence" value="ECO:0007669"/>
    <property type="project" value="InterPro"/>
</dbReference>